<organism evidence="1 2">
    <name type="scientific">Paramecium sonneborni</name>
    <dbReference type="NCBI Taxonomy" id="65129"/>
    <lineage>
        <taxon>Eukaryota</taxon>
        <taxon>Sar</taxon>
        <taxon>Alveolata</taxon>
        <taxon>Ciliophora</taxon>
        <taxon>Intramacronucleata</taxon>
        <taxon>Oligohymenophorea</taxon>
        <taxon>Peniculida</taxon>
        <taxon>Parameciidae</taxon>
        <taxon>Paramecium</taxon>
    </lineage>
</organism>
<proteinExistence type="predicted"/>
<comment type="caution">
    <text evidence="1">The sequence shown here is derived from an EMBL/GenBank/DDBJ whole genome shotgun (WGS) entry which is preliminary data.</text>
</comment>
<keyword evidence="2" id="KW-1185">Reference proteome</keyword>
<dbReference type="AlphaFoldDB" id="A0A8S1RNK1"/>
<accession>A0A8S1RNK1</accession>
<dbReference type="Proteomes" id="UP000692954">
    <property type="component" value="Unassembled WGS sequence"/>
</dbReference>
<evidence type="ECO:0000313" key="1">
    <source>
        <dbReference type="EMBL" id="CAD8129776.1"/>
    </source>
</evidence>
<reference evidence="1" key="1">
    <citation type="submission" date="2021-01" db="EMBL/GenBank/DDBJ databases">
        <authorList>
            <consortium name="Genoscope - CEA"/>
            <person name="William W."/>
        </authorList>
    </citation>
    <scope>NUCLEOTIDE SEQUENCE</scope>
</reference>
<sequence>MSSFFKLTNIFCFYFLNYTSIFEMAFLDKQQSTQATAKQYNKHQSSNPLILLVLLN</sequence>
<dbReference type="EMBL" id="CAJJDN010000244">
    <property type="protein sequence ID" value="CAD8129776.1"/>
    <property type="molecule type" value="Genomic_DNA"/>
</dbReference>
<name>A0A8S1RNK1_9CILI</name>
<protein>
    <submittedName>
        <fullName evidence="1">Uncharacterized protein</fullName>
    </submittedName>
</protein>
<gene>
    <name evidence="1" type="ORF">PSON_ATCC_30995.1.T2440007</name>
</gene>
<evidence type="ECO:0000313" key="2">
    <source>
        <dbReference type="Proteomes" id="UP000692954"/>
    </source>
</evidence>